<dbReference type="EMBL" id="LNGE01000042">
    <property type="protein sequence ID" value="KYC44796.1"/>
    <property type="molecule type" value="Genomic_DNA"/>
</dbReference>
<sequence>MEFYYAVYFQANELVVAVCDEDILEKTFFCNEKEIKIDVKKAFYGKNKGQKDEILAQMKNATILNLVGKDIIELALEEGLISKEYILLIGDTVHAQGARI</sequence>
<protein>
    <recommendedName>
        <fullName evidence="7">DUF424 domain-containing protein</fullName>
    </recommendedName>
</protein>
<gene>
    <name evidence="1" type="ORF">APG10_01431</name>
    <name evidence="2" type="ORF">APG11_01055</name>
    <name evidence="3" type="ORF">APG12_00996</name>
</gene>
<evidence type="ECO:0008006" key="7">
    <source>
        <dbReference type="Google" id="ProtNLM"/>
    </source>
</evidence>
<dbReference type="Proteomes" id="UP000092403">
    <property type="component" value="Unassembled WGS sequence"/>
</dbReference>
<accession>A0A150IIH6</accession>
<evidence type="ECO:0000313" key="6">
    <source>
        <dbReference type="Proteomes" id="UP000092403"/>
    </source>
</evidence>
<dbReference type="Proteomes" id="UP000091929">
    <property type="component" value="Unassembled WGS sequence"/>
</dbReference>
<organism evidence="3 6">
    <name type="scientific">Candidatus Methanofastidiosum methylothiophilum</name>
    <dbReference type="NCBI Taxonomy" id="1705564"/>
    <lineage>
        <taxon>Archaea</taxon>
        <taxon>Methanobacteriati</taxon>
        <taxon>Methanobacteriota</taxon>
        <taxon>Stenosarchaea group</taxon>
        <taxon>Candidatus Methanofastidiosia</taxon>
        <taxon>Candidatus Methanofastidiosales</taxon>
        <taxon>Candidatus Methanofastidiosaceae</taxon>
        <taxon>Candidatus Methanofastidiosum</taxon>
    </lineage>
</organism>
<dbReference type="AlphaFoldDB" id="A0A150IYV7"/>
<evidence type="ECO:0000313" key="4">
    <source>
        <dbReference type="Proteomes" id="UP000091929"/>
    </source>
</evidence>
<dbReference type="Proteomes" id="UP000092401">
    <property type="component" value="Unassembled WGS sequence"/>
</dbReference>
<name>A0A150IYV7_9EURY</name>
<evidence type="ECO:0000313" key="1">
    <source>
        <dbReference type="EMBL" id="KYC44796.1"/>
    </source>
</evidence>
<reference evidence="4 5" key="1">
    <citation type="journal article" date="2016" name="ISME J.">
        <title>Chasing the elusive Euryarchaeota class WSA2: genomes reveal a uniquely fastidious methyl-reducing methanogen.</title>
        <authorList>
            <person name="Nobu M.K."/>
            <person name="Narihiro T."/>
            <person name="Kuroda K."/>
            <person name="Mei R."/>
            <person name="Liu W.T."/>
        </authorList>
    </citation>
    <scope>NUCLEOTIDE SEQUENCE [LARGE SCALE GENOMIC DNA]</scope>
    <source>
        <strain evidence="1">B03fssc0709_Meth_Bin005</strain>
        <strain evidence="2">B15fssc0709_Meth_Bin003</strain>
        <strain evidence="3">BMIXfssc0709_Meth_Bin006</strain>
    </source>
</reference>
<dbReference type="Pfam" id="PF04242">
    <property type="entry name" value="DUF424"/>
    <property type="match status" value="1"/>
</dbReference>
<dbReference type="Gene3D" id="3.30.1860.10">
    <property type="entry name" value="uncharacterized conserved protein from methanopyrus kandleri domain like"/>
    <property type="match status" value="1"/>
</dbReference>
<evidence type="ECO:0000313" key="5">
    <source>
        <dbReference type="Proteomes" id="UP000092401"/>
    </source>
</evidence>
<dbReference type="EMBL" id="LNGF01000021">
    <property type="protein sequence ID" value="KYC47555.1"/>
    <property type="molecule type" value="Genomic_DNA"/>
</dbReference>
<evidence type="ECO:0000313" key="2">
    <source>
        <dbReference type="EMBL" id="KYC47555.1"/>
    </source>
</evidence>
<evidence type="ECO:0000313" key="3">
    <source>
        <dbReference type="EMBL" id="KYC50177.1"/>
    </source>
</evidence>
<accession>A0A150IRS5</accession>
<comment type="caution">
    <text evidence="3">The sequence shown here is derived from an EMBL/GenBank/DDBJ whole genome shotgun (WGS) entry which is preliminary data.</text>
</comment>
<proteinExistence type="predicted"/>
<dbReference type="EMBL" id="LNJC01000018">
    <property type="protein sequence ID" value="KYC50177.1"/>
    <property type="molecule type" value="Genomic_DNA"/>
</dbReference>
<accession>A0A150IYV7</accession>
<dbReference type="InterPro" id="IPR007355">
    <property type="entry name" value="DUF424"/>
</dbReference>